<evidence type="ECO:0000313" key="2">
    <source>
        <dbReference type="EMBL" id="VDN45430.1"/>
    </source>
</evidence>
<feature type="region of interest" description="Disordered" evidence="1">
    <location>
        <begin position="33"/>
        <end position="59"/>
    </location>
</feature>
<evidence type="ECO:0000313" key="3">
    <source>
        <dbReference type="Proteomes" id="UP000281553"/>
    </source>
</evidence>
<feature type="compositionally biased region" description="Basic and acidic residues" evidence="1">
    <location>
        <begin position="37"/>
        <end position="59"/>
    </location>
</feature>
<gene>
    <name evidence="2" type="ORF">DILT_LOCUS19602</name>
</gene>
<organism evidence="2 3">
    <name type="scientific">Dibothriocephalus latus</name>
    <name type="common">Fish tapeworm</name>
    <name type="synonym">Diphyllobothrium latum</name>
    <dbReference type="NCBI Taxonomy" id="60516"/>
    <lineage>
        <taxon>Eukaryota</taxon>
        <taxon>Metazoa</taxon>
        <taxon>Spiralia</taxon>
        <taxon>Lophotrochozoa</taxon>
        <taxon>Platyhelminthes</taxon>
        <taxon>Cestoda</taxon>
        <taxon>Eucestoda</taxon>
        <taxon>Diphyllobothriidea</taxon>
        <taxon>Diphyllobothriidae</taxon>
        <taxon>Dibothriocephalus</taxon>
    </lineage>
</organism>
<evidence type="ECO:0000256" key="1">
    <source>
        <dbReference type="SAM" id="MobiDB-lite"/>
    </source>
</evidence>
<reference evidence="2 3" key="1">
    <citation type="submission" date="2018-11" db="EMBL/GenBank/DDBJ databases">
        <authorList>
            <consortium name="Pathogen Informatics"/>
        </authorList>
    </citation>
    <scope>NUCLEOTIDE SEQUENCE [LARGE SCALE GENOMIC DNA]</scope>
</reference>
<keyword evidence="3" id="KW-1185">Reference proteome</keyword>
<sequence length="108" mass="12012">EEENSKKESEKEANEEIEQVAYAEVDPLRSCSQEAHNGTKEECEHNPALEAETEQREKDTAVSVCQRARGVYVTPKTGLFPSAWPADCLPPGTEERFFVLGISIAKCL</sequence>
<dbReference type="AlphaFoldDB" id="A0A3P7NW12"/>
<proteinExistence type="predicted"/>
<dbReference type="EMBL" id="UYRU01116538">
    <property type="protein sequence ID" value="VDN45430.1"/>
    <property type="molecule type" value="Genomic_DNA"/>
</dbReference>
<feature type="non-terminal residue" evidence="2">
    <location>
        <position position="1"/>
    </location>
</feature>
<accession>A0A3P7NW12</accession>
<dbReference type="Proteomes" id="UP000281553">
    <property type="component" value="Unassembled WGS sequence"/>
</dbReference>
<name>A0A3P7NW12_DIBLA</name>
<protein>
    <submittedName>
        <fullName evidence="2">Uncharacterized protein</fullName>
    </submittedName>
</protein>
<feature type="non-terminal residue" evidence="2">
    <location>
        <position position="108"/>
    </location>
</feature>